<dbReference type="Gene3D" id="3.30.40.10">
    <property type="entry name" value="Zinc/RING finger domain, C3HC4 (zinc finger)"/>
    <property type="match status" value="1"/>
</dbReference>
<dbReference type="EMBL" id="BPLR01008243">
    <property type="protein sequence ID" value="GIY23178.1"/>
    <property type="molecule type" value="Genomic_DNA"/>
</dbReference>
<sequence>KKETIYHVQFFGTVQRGWTSPGSSFLFRGEKAYWEKVQLLEKTNPNIGPKSLKKLKLKYDVPLIARNKWTVAVKKRQMKPSSVQIGKKDLRLMSTNTTLKRSLFLKVKLLQKFLLKVLKGNSVAFLMKYVTYALEITLIFFVLEREDLSCFNGIYICFSSRIDSSNCFSSRIDSSNCGSSRIEIIKFRFKSSRIGTRKYSNFFGHAPSTVGFQSLFFCFICKNSAGIMHKCIDIKCRNHFHDECLAKYEIKMRSKRACSRHICSTCEKDNSKKKAGKGTI</sequence>
<evidence type="ECO:0000313" key="2">
    <source>
        <dbReference type="Proteomes" id="UP001054945"/>
    </source>
</evidence>
<keyword evidence="2" id="KW-1185">Reference proteome</keyword>
<comment type="caution">
    <text evidence="1">The sequence shown here is derived from an EMBL/GenBank/DDBJ whole genome shotgun (WGS) entry which is preliminary data.</text>
</comment>
<evidence type="ECO:0000313" key="1">
    <source>
        <dbReference type="EMBL" id="GIY23178.1"/>
    </source>
</evidence>
<feature type="non-terminal residue" evidence="1">
    <location>
        <position position="1"/>
    </location>
</feature>
<dbReference type="AlphaFoldDB" id="A0AAV4RTH3"/>
<organism evidence="1 2">
    <name type="scientific">Caerostris extrusa</name>
    <name type="common">Bark spider</name>
    <name type="synonym">Caerostris bankana</name>
    <dbReference type="NCBI Taxonomy" id="172846"/>
    <lineage>
        <taxon>Eukaryota</taxon>
        <taxon>Metazoa</taxon>
        <taxon>Ecdysozoa</taxon>
        <taxon>Arthropoda</taxon>
        <taxon>Chelicerata</taxon>
        <taxon>Arachnida</taxon>
        <taxon>Araneae</taxon>
        <taxon>Araneomorphae</taxon>
        <taxon>Entelegynae</taxon>
        <taxon>Araneoidea</taxon>
        <taxon>Araneidae</taxon>
        <taxon>Caerostris</taxon>
    </lineage>
</organism>
<reference evidence="1 2" key="1">
    <citation type="submission" date="2021-06" db="EMBL/GenBank/DDBJ databases">
        <title>Caerostris extrusa draft genome.</title>
        <authorList>
            <person name="Kono N."/>
            <person name="Arakawa K."/>
        </authorList>
    </citation>
    <scope>NUCLEOTIDE SEQUENCE [LARGE SCALE GENOMIC DNA]</scope>
</reference>
<name>A0AAV4RTH3_CAEEX</name>
<evidence type="ECO:0008006" key="3">
    <source>
        <dbReference type="Google" id="ProtNLM"/>
    </source>
</evidence>
<protein>
    <recommendedName>
        <fullName evidence="3">RING-type domain-containing protein</fullName>
    </recommendedName>
</protein>
<proteinExistence type="predicted"/>
<gene>
    <name evidence="1" type="ORF">CEXT_356361</name>
</gene>
<accession>A0AAV4RTH3</accession>
<dbReference type="Proteomes" id="UP001054945">
    <property type="component" value="Unassembled WGS sequence"/>
</dbReference>
<dbReference type="InterPro" id="IPR013083">
    <property type="entry name" value="Znf_RING/FYVE/PHD"/>
</dbReference>